<feature type="domain" description="PH" evidence="2">
    <location>
        <begin position="141"/>
        <end position="270"/>
    </location>
</feature>
<dbReference type="SUPFAM" id="SSF50729">
    <property type="entry name" value="PH domain-like"/>
    <property type="match status" value="2"/>
</dbReference>
<dbReference type="AlphaFoldDB" id="A0A7J7IUQ7"/>
<dbReference type="InterPro" id="IPR051707">
    <property type="entry name" value="PI-Interact_SigTrans_Reg"/>
</dbReference>
<feature type="region of interest" description="Disordered" evidence="1">
    <location>
        <begin position="163"/>
        <end position="182"/>
    </location>
</feature>
<comment type="caution">
    <text evidence="3">The sequence shown here is derived from an EMBL/GenBank/DDBJ whole genome shotgun (WGS) entry which is preliminary data.</text>
</comment>
<dbReference type="Gene3D" id="2.30.29.30">
    <property type="entry name" value="Pleckstrin-homology domain (PH domain)/Phosphotyrosine-binding domain (PTB)"/>
    <property type="match status" value="2"/>
</dbReference>
<dbReference type="InterPro" id="IPR011993">
    <property type="entry name" value="PH-like_dom_sf"/>
</dbReference>
<organism evidence="3 4">
    <name type="scientific">Bugula neritina</name>
    <name type="common">Brown bryozoan</name>
    <name type="synonym">Sertularia neritina</name>
    <dbReference type="NCBI Taxonomy" id="10212"/>
    <lineage>
        <taxon>Eukaryota</taxon>
        <taxon>Metazoa</taxon>
        <taxon>Spiralia</taxon>
        <taxon>Lophotrochozoa</taxon>
        <taxon>Bryozoa</taxon>
        <taxon>Gymnolaemata</taxon>
        <taxon>Cheilostomatida</taxon>
        <taxon>Flustrina</taxon>
        <taxon>Buguloidea</taxon>
        <taxon>Bugulidae</taxon>
        <taxon>Bugula</taxon>
    </lineage>
</organism>
<keyword evidence="4" id="KW-1185">Reference proteome</keyword>
<dbReference type="SMART" id="SM00233">
    <property type="entry name" value="PH"/>
    <property type="match status" value="2"/>
</dbReference>
<dbReference type="EMBL" id="VXIV02003416">
    <property type="protein sequence ID" value="KAF6017287.1"/>
    <property type="molecule type" value="Genomic_DNA"/>
</dbReference>
<gene>
    <name evidence="3" type="ORF">EB796_024416</name>
</gene>
<sequence length="275" mass="31065">MSLQKDASRGITQSWGSCMPPGFAEFVKCYIVLDRPRQLLVCYEQSKNQSPFQGYSGAQPNWPIITQFQTDSISLVEEARKSKHRYCFAVHSLAKVTYFCAESWRDMEDWILCIKDSCRISVDRSHLNPNRVSIVGSYVTEIVGGQVIQTPITAEFNETVVNGNRRSSAGRRTSGGKEAPDNRVDSVVTEKQVILRSGFAVKQGAKATKALRRILLTDIMDVKVSDSELTSIRSNLVDLITTYRTFYLQFDSVEEMYLWIEDIKRNAGLSSSTYL</sequence>
<proteinExistence type="predicted"/>
<evidence type="ECO:0000256" key="1">
    <source>
        <dbReference type="SAM" id="MobiDB-lite"/>
    </source>
</evidence>
<name>A0A7J7IUQ7_BUGNE</name>
<feature type="compositionally biased region" description="Low complexity" evidence="1">
    <location>
        <begin position="163"/>
        <end position="172"/>
    </location>
</feature>
<evidence type="ECO:0000313" key="4">
    <source>
        <dbReference type="Proteomes" id="UP000593567"/>
    </source>
</evidence>
<evidence type="ECO:0000259" key="2">
    <source>
        <dbReference type="SMART" id="SM00233"/>
    </source>
</evidence>
<reference evidence="3" key="1">
    <citation type="submission" date="2020-06" db="EMBL/GenBank/DDBJ databases">
        <title>Draft genome of Bugula neritina, a colonial animal packing powerful symbionts and potential medicines.</title>
        <authorList>
            <person name="Rayko M."/>
        </authorList>
    </citation>
    <scope>NUCLEOTIDE SEQUENCE [LARGE SCALE GENOMIC DNA]</scope>
    <source>
        <strain evidence="3">Kwan_BN1</strain>
    </source>
</reference>
<feature type="domain" description="PH" evidence="2">
    <location>
        <begin position="10"/>
        <end position="121"/>
    </location>
</feature>
<dbReference type="Pfam" id="PF00169">
    <property type="entry name" value="PH"/>
    <property type="match status" value="1"/>
</dbReference>
<dbReference type="Proteomes" id="UP000593567">
    <property type="component" value="Unassembled WGS sequence"/>
</dbReference>
<dbReference type="OrthoDB" id="185175at2759"/>
<dbReference type="InterPro" id="IPR001849">
    <property type="entry name" value="PH_domain"/>
</dbReference>
<dbReference type="PANTHER" id="PTHR14336">
    <property type="entry name" value="TANDEM PH DOMAIN CONTAINING PROTEIN"/>
    <property type="match status" value="1"/>
</dbReference>
<dbReference type="PANTHER" id="PTHR14336:SF8">
    <property type="entry name" value="PROTEIN OPY1"/>
    <property type="match status" value="1"/>
</dbReference>
<accession>A0A7J7IUQ7</accession>
<evidence type="ECO:0000313" key="3">
    <source>
        <dbReference type="EMBL" id="KAF6017287.1"/>
    </source>
</evidence>
<protein>
    <submittedName>
        <fullName evidence="3">PLEKHA2</fullName>
    </submittedName>
</protein>